<reference evidence="1 2" key="1">
    <citation type="submission" date="2014-11" db="EMBL/GenBank/DDBJ databases">
        <title>Whole genome shotgun sequence of Sphingomonas parapaucimobilis NBRC 15100.</title>
        <authorList>
            <person name="Katano-Makiyama Y."/>
            <person name="Hosoyama A."/>
            <person name="Hashimoto M."/>
            <person name="Hosoyama Y."/>
            <person name="Noguchi M."/>
            <person name="Numata M."/>
            <person name="Tsuchikane K."/>
            <person name="Hirakata S."/>
            <person name="Uohara A."/>
            <person name="Shimodaira J."/>
            <person name="Ohji S."/>
            <person name="Ichikawa N."/>
            <person name="Kimura A."/>
            <person name="Yamazoe A."/>
            <person name="Fujita N."/>
        </authorList>
    </citation>
    <scope>NUCLEOTIDE SEQUENCE [LARGE SCALE GENOMIC DNA]</scope>
    <source>
        <strain evidence="1 2">NBRC 15100</strain>
    </source>
</reference>
<dbReference type="Proteomes" id="UP000032305">
    <property type="component" value="Unassembled WGS sequence"/>
</dbReference>
<organism evidence="1 2">
    <name type="scientific">Sphingomonas parapaucimobilis NBRC 15100</name>
    <dbReference type="NCBI Taxonomy" id="1219049"/>
    <lineage>
        <taxon>Bacteria</taxon>
        <taxon>Pseudomonadati</taxon>
        <taxon>Pseudomonadota</taxon>
        <taxon>Alphaproteobacteria</taxon>
        <taxon>Sphingomonadales</taxon>
        <taxon>Sphingomonadaceae</taxon>
        <taxon>Sphingomonas</taxon>
    </lineage>
</organism>
<comment type="caution">
    <text evidence="1">The sequence shown here is derived from an EMBL/GenBank/DDBJ whole genome shotgun (WGS) entry which is preliminary data.</text>
</comment>
<name>A0A0A1WB92_9SPHN</name>
<dbReference type="EMBL" id="BBPI01000076">
    <property type="protein sequence ID" value="GAM02256.1"/>
    <property type="molecule type" value="Genomic_DNA"/>
</dbReference>
<proteinExistence type="predicted"/>
<dbReference type="eggNOG" id="ENOG5031B9D">
    <property type="taxonomic scope" value="Bacteria"/>
</dbReference>
<evidence type="ECO:0000313" key="1">
    <source>
        <dbReference type="EMBL" id="GAM02256.1"/>
    </source>
</evidence>
<dbReference type="AlphaFoldDB" id="A0A0A1WB92"/>
<accession>A0A0A1WB92</accession>
<protein>
    <submittedName>
        <fullName evidence="1">Uncharacterized protein</fullName>
    </submittedName>
</protein>
<keyword evidence="2" id="KW-1185">Reference proteome</keyword>
<evidence type="ECO:0000313" key="2">
    <source>
        <dbReference type="Proteomes" id="UP000032305"/>
    </source>
</evidence>
<gene>
    <name evidence="1" type="ORF">SP5_076_00380</name>
</gene>
<sequence length="131" mass="14045">MTGATLPPETALKKLDFCARLAVNIGVDKPAAPDGRTEWTINAMNFGQRFFLGGTAATGVSVTPIEPATVDDYRRAEDMCGPDGKGAICKLVGPMNFRFLWKGNRVITPIAAGEKATIWVKGLKTTCRTEA</sequence>